<keyword evidence="2" id="KW-1185">Reference proteome</keyword>
<evidence type="ECO:0000313" key="1">
    <source>
        <dbReference type="EMBL" id="KAF6392692.1"/>
    </source>
</evidence>
<reference evidence="1 2" key="1">
    <citation type="journal article" date="2020" name="Nature">
        <title>Six reference-quality genomes reveal evolution of bat adaptations.</title>
        <authorList>
            <person name="Jebb D."/>
            <person name="Huang Z."/>
            <person name="Pippel M."/>
            <person name="Hughes G.M."/>
            <person name="Lavrichenko K."/>
            <person name="Devanna P."/>
            <person name="Winkler S."/>
            <person name="Jermiin L.S."/>
            <person name="Skirmuntt E.C."/>
            <person name="Katzourakis A."/>
            <person name="Burkitt-Gray L."/>
            <person name="Ray D.A."/>
            <person name="Sullivan K.A.M."/>
            <person name="Roscito J.G."/>
            <person name="Kirilenko B.M."/>
            <person name="Davalos L.M."/>
            <person name="Corthals A.P."/>
            <person name="Power M.L."/>
            <person name="Jones G."/>
            <person name="Ransome R.D."/>
            <person name="Dechmann D.K.N."/>
            <person name="Locatelli A.G."/>
            <person name="Puechmaille S.J."/>
            <person name="Fedrigo O."/>
            <person name="Jarvis E.D."/>
            <person name="Hiller M."/>
            <person name="Vernes S.C."/>
            <person name="Myers E.W."/>
            <person name="Teeling E.C."/>
        </authorList>
    </citation>
    <scope>NUCLEOTIDE SEQUENCE [LARGE SCALE GENOMIC DNA]</scope>
    <source>
        <strain evidence="1">MPipKuh1</strain>
        <tissue evidence="1">Flight muscle</tissue>
    </source>
</reference>
<accession>A0A7J8B210</accession>
<name>A0A7J8B210_PIPKU</name>
<proteinExistence type="predicted"/>
<dbReference type="Proteomes" id="UP000558488">
    <property type="component" value="Unassembled WGS sequence"/>
</dbReference>
<dbReference type="EMBL" id="JACAGB010000001">
    <property type="protein sequence ID" value="KAF6392692.1"/>
    <property type="molecule type" value="Genomic_DNA"/>
</dbReference>
<comment type="caution">
    <text evidence="1">The sequence shown here is derived from an EMBL/GenBank/DDBJ whole genome shotgun (WGS) entry which is preliminary data.</text>
</comment>
<sequence length="133" mass="14185">MSTRGQVHGNLCTQGGGGSLRLACTPSQFGTPWGMFTCWLRPTPQRIGPMLAVRHPSSSLRALGPKPQLDIFSAGKETGEAPTTAAALVAISSACGCGELPLWEYTDHQAGNSCVERLPLVISVHYSNQLFHH</sequence>
<evidence type="ECO:0000313" key="2">
    <source>
        <dbReference type="Proteomes" id="UP000558488"/>
    </source>
</evidence>
<protein>
    <submittedName>
        <fullName evidence="1">Uncharacterized protein</fullName>
    </submittedName>
</protein>
<organism evidence="1 2">
    <name type="scientific">Pipistrellus kuhlii</name>
    <name type="common">Kuhl's pipistrelle</name>
    <dbReference type="NCBI Taxonomy" id="59472"/>
    <lineage>
        <taxon>Eukaryota</taxon>
        <taxon>Metazoa</taxon>
        <taxon>Chordata</taxon>
        <taxon>Craniata</taxon>
        <taxon>Vertebrata</taxon>
        <taxon>Euteleostomi</taxon>
        <taxon>Mammalia</taxon>
        <taxon>Eutheria</taxon>
        <taxon>Laurasiatheria</taxon>
        <taxon>Chiroptera</taxon>
        <taxon>Yangochiroptera</taxon>
        <taxon>Vespertilionidae</taxon>
        <taxon>Pipistrellus</taxon>
    </lineage>
</organism>
<dbReference type="AlphaFoldDB" id="A0A7J8B210"/>
<gene>
    <name evidence="1" type="ORF">mPipKuh1_007871</name>
</gene>